<accession>A0A183U5I8</accession>
<reference evidence="3" key="1">
    <citation type="submission" date="2016-06" db="UniProtKB">
        <authorList>
            <consortium name="WormBaseParasite"/>
        </authorList>
    </citation>
    <scope>IDENTIFICATION</scope>
</reference>
<organism evidence="2 3">
    <name type="scientific">Toxocara canis</name>
    <name type="common">Canine roundworm</name>
    <dbReference type="NCBI Taxonomy" id="6265"/>
    <lineage>
        <taxon>Eukaryota</taxon>
        <taxon>Metazoa</taxon>
        <taxon>Ecdysozoa</taxon>
        <taxon>Nematoda</taxon>
        <taxon>Chromadorea</taxon>
        <taxon>Rhabditida</taxon>
        <taxon>Spirurina</taxon>
        <taxon>Ascaridomorpha</taxon>
        <taxon>Ascaridoidea</taxon>
        <taxon>Toxocaridae</taxon>
        <taxon>Toxocara</taxon>
    </lineage>
</organism>
<evidence type="ECO:0000313" key="1">
    <source>
        <dbReference type="EMBL" id="VDM29475.1"/>
    </source>
</evidence>
<protein>
    <submittedName>
        <fullName evidence="3">Lipocalin-like domain-containing protein</fullName>
    </submittedName>
</protein>
<proteinExistence type="predicted"/>
<dbReference type="AlphaFoldDB" id="A0A183U5I8"/>
<gene>
    <name evidence="1" type="ORF">TCNE_LOCUS3758</name>
</gene>
<dbReference type="Proteomes" id="UP000050794">
    <property type="component" value="Unassembled WGS sequence"/>
</dbReference>
<dbReference type="WBParaSite" id="TCNE_0000375801-mRNA-1">
    <property type="protein sequence ID" value="TCNE_0000375801-mRNA-1"/>
    <property type="gene ID" value="TCNE_0000375801"/>
</dbReference>
<sequence>MAFVMMVKSTPDNYLAKVMTESTTYNTSSSYFYPEVILTESNGVLHRILRRRSYKCNELNAYLNGIPRPSEFIYMGNRRSQLATGPALTLFAIPETNHIRYYLKHSDELGLHGGFLKWPYITLFEIKGRRLKDLKVRLKTRRRPDQFYYEDDSRLWNDGEDLNTTHDIDRLGKEWRFAFRTVKARTRCIASEGMPNIDLHILWRHNRRLRSIYGKTETKDNLLGIVQSGYLRQH</sequence>
<evidence type="ECO:0000313" key="2">
    <source>
        <dbReference type="Proteomes" id="UP000050794"/>
    </source>
</evidence>
<evidence type="ECO:0000313" key="3">
    <source>
        <dbReference type="WBParaSite" id="TCNE_0000375801-mRNA-1"/>
    </source>
</evidence>
<dbReference type="EMBL" id="UYWY01005191">
    <property type="protein sequence ID" value="VDM29475.1"/>
    <property type="molecule type" value="Genomic_DNA"/>
</dbReference>
<keyword evidence="2" id="KW-1185">Reference proteome</keyword>
<reference evidence="1 2" key="2">
    <citation type="submission" date="2018-11" db="EMBL/GenBank/DDBJ databases">
        <authorList>
            <consortium name="Pathogen Informatics"/>
        </authorList>
    </citation>
    <scope>NUCLEOTIDE SEQUENCE [LARGE SCALE GENOMIC DNA]</scope>
</reference>
<name>A0A183U5I8_TOXCA</name>